<feature type="region of interest" description="Disordered" evidence="1">
    <location>
        <begin position="94"/>
        <end position="118"/>
    </location>
</feature>
<evidence type="ECO:0000256" key="1">
    <source>
        <dbReference type="SAM" id="MobiDB-lite"/>
    </source>
</evidence>
<dbReference type="RefSeq" id="WP_037257328.1">
    <property type="nucleotide sequence ID" value="NZ_JALZ01000001.1"/>
</dbReference>
<dbReference type="EMBL" id="JALZ01000001">
    <property type="protein sequence ID" value="ETX16464.1"/>
    <property type="molecule type" value="Genomic_DNA"/>
</dbReference>
<protein>
    <submittedName>
        <fullName evidence="2">Uncharacterized protein</fullName>
    </submittedName>
</protein>
<dbReference type="AlphaFoldDB" id="X7EK56"/>
<reference evidence="2 3" key="1">
    <citation type="submission" date="2014-01" db="EMBL/GenBank/DDBJ databases">
        <title>Roseivivax halodurans JCM 10272 Genome Sequencing.</title>
        <authorList>
            <person name="Lai Q."/>
            <person name="Li G."/>
            <person name="Shao Z."/>
        </authorList>
    </citation>
    <scope>NUCLEOTIDE SEQUENCE [LARGE SCALE GENOMIC DNA]</scope>
    <source>
        <strain evidence="2 3">JCM 10272</strain>
    </source>
</reference>
<dbReference type="PATRIC" id="fig|1449350.3.peg.222"/>
<name>X7EK56_9RHOB</name>
<evidence type="ECO:0000313" key="2">
    <source>
        <dbReference type="EMBL" id="ETX16464.1"/>
    </source>
</evidence>
<keyword evidence="3" id="KW-1185">Reference proteome</keyword>
<dbReference type="eggNOG" id="ENOG5032YYG">
    <property type="taxonomic scope" value="Bacteria"/>
</dbReference>
<organism evidence="2 3">
    <name type="scientific">Roseivivax halodurans JCM 10272</name>
    <dbReference type="NCBI Taxonomy" id="1449350"/>
    <lineage>
        <taxon>Bacteria</taxon>
        <taxon>Pseudomonadati</taxon>
        <taxon>Pseudomonadota</taxon>
        <taxon>Alphaproteobacteria</taxon>
        <taxon>Rhodobacterales</taxon>
        <taxon>Roseobacteraceae</taxon>
        <taxon>Roseivivax</taxon>
    </lineage>
</organism>
<dbReference type="STRING" id="1449350.OCH239_01095"/>
<dbReference type="Proteomes" id="UP000022447">
    <property type="component" value="Unassembled WGS sequence"/>
</dbReference>
<accession>X7EK56</accession>
<dbReference type="InterPro" id="IPR045516">
    <property type="entry name" value="DUF6477"/>
</dbReference>
<dbReference type="Pfam" id="PF20083">
    <property type="entry name" value="DUF6477"/>
    <property type="match status" value="1"/>
</dbReference>
<gene>
    <name evidence="2" type="ORF">OCH239_01095</name>
</gene>
<sequence>MQTLSQIVSGMRRPRLLVRAARIGSEGYTRSRHLPRLIGAQAAADPEEALTRLLETEEPLDAARRSGSAGYSPARHVELLSAIIAELEIARREQASEEIAPPPDHAKASGSASFLRAT</sequence>
<comment type="caution">
    <text evidence="2">The sequence shown here is derived from an EMBL/GenBank/DDBJ whole genome shotgun (WGS) entry which is preliminary data.</text>
</comment>
<evidence type="ECO:0000313" key="3">
    <source>
        <dbReference type="Proteomes" id="UP000022447"/>
    </source>
</evidence>
<proteinExistence type="predicted"/>